<dbReference type="GO" id="GO:0005524">
    <property type="term" value="F:ATP binding"/>
    <property type="evidence" value="ECO:0007669"/>
    <property type="project" value="UniProtKB-KW"/>
</dbReference>
<feature type="domain" description="Guanylate kinase-like" evidence="7">
    <location>
        <begin position="1"/>
        <end position="202"/>
    </location>
</feature>
<dbReference type="HOGENOM" id="CLU_001715_0_1_1"/>
<dbReference type="InterPro" id="IPR008144">
    <property type="entry name" value="Guanylate_kin-like_dom"/>
</dbReference>
<dbReference type="CDD" id="cd00071">
    <property type="entry name" value="GMPK"/>
    <property type="match status" value="1"/>
</dbReference>
<evidence type="ECO:0000256" key="2">
    <source>
        <dbReference type="ARBA" id="ARBA00012961"/>
    </source>
</evidence>
<dbReference type="Gene3D" id="3.40.50.300">
    <property type="entry name" value="P-loop containing nucleotide triphosphate hydrolases"/>
    <property type="match status" value="1"/>
</dbReference>
<dbReference type="PaxDb" id="2850-Phatr11131"/>
<dbReference type="OrthoDB" id="6334211at2759"/>
<evidence type="ECO:0000313" key="9">
    <source>
        <dbReference type="Proteomes" id="UP000000759"/>
    </source>
</evidence>
<dbReference type="EC" id="2.7.4.8" evidence="2"/>
<dbReference type="Pfam" id="PF00625">
    <property type="entry name" value="Guanylate_kin"/>
    <property type="match status" value="1"/>
</dbReference>
<organism evidence="8 9">
    <name type="scientific">Phaeodactylum tricornutum (strain CCAP 1055/1)</name>
    <dbReference type="NCBI Taxonomy" id="556484"/>
    <lineage>
        <taxon>Eukaryota</taxon>
        <taxon>Sar</taxon>
        <taxon>Stramenopiles</taxon>
        <taxon>Ochrophyta</taxon>
        <taxon>Bacillariophyta</taxon>
        <taxon>Bacillariophyceae</taxon>
        <taxon>Bacillariophycidae</taxon>
        <taxon>Naviculales</taxon>
        <taxon>Phaeodactylaceae</taxon>
        <taxon>Phaeodactylum</taxon>
    </lineage>
</organism>
<evidence type="ECO:0000256" key="6">
    <source>
        <dbReference type="ARBA" id="ARBA00022840"/>
    </source>
</evidence>
<comment type="similarity">
    <text evidence="1">Belongs to the guanylate kinase family.</text>
</comment>
<accession>B7FVR3</accession>
<dbReference type="InParanoid" id="B7FVR3"/>
<dbReference type="SMART" id="SM00072">
    <property type="entry name" value="GuKc"/>
    <property type="match status" value="1"/>
</dbReference>
<keyword evidence="5" id="KW-0418">Kinase</keyword>
<dbReference type="STRING" id="556484.B7FVR3"/>
<evidence type="ECO:0000259" key="7">
    <source>
        <dbReference type="PROSITE" id="PS50052"/>
    </source>
</evidence>
<dbReference type="EMBL" id="CM000608">
    <property type="protein sequence ID" value="EEC49675.1"/>
    <property type="molecule type" value="Genomic_DNA"/>
</dbReference>
<evidence type="ECO:0000256" key="3">
    <source>
        <dbReference type="ARBA" id="ARBA00022679"/>
    </source>
</evidence>
<dbReference type="InterPro" id="IPR008145">
    <property type="entry name" value="GK/Ca_channel_bsu"/>
</dbReference>
<proteinExistence type="inferred from homology"/>
<evidence type="ECO:0000256" key="1">
    <source>
        <dbReference type="ARBA" id="ARBA00005790"/>
    </source>
</evidence>
<keyword evidence="4" id="KW-0547">Nucleotide-binding</keyword>
<dbReference type="InterPro" id="IPR027417">
    <property type="entry name" value="P-loop_NTPase"/>
</dbReference>
<dbReference type="GO" id="GO:0005829">
    <property type="term" value="C:cytosol"/>
    <property type="evidence" value="ECO:0007669"/>
    <property type="project" value="TreeGrafter"/>
</dbReference>
<reference evidence="8 9" key="1">
    <citation type="journal article" date="2008" name="Nature">
        <title>The Phaeodactylum genome reveals the evolutionary history of diatom genomes.</title>
        <authorList>
            <person name="Bowler C."/>
            <person name="Allen A.E."/>
            <person name="Badger J.H."/>
            <person name="Grimwood J."/>
            <person name="Jabbari K."/>
            <person name="Kuo A."/>
            <person name="Maheswari U."/>
            <person name="Martens C."/>
            <person name="Maumus F."/>
            <person name="Otillar R.P."/>
            <person name="Rayko E."/>
            <person name="Salamov A."/>
            <person name="Vandepoele K."/>
            <person name="Beszteri B."/>
            <person name="Gruber A."/>
            <person name="Heijde M."/>
            <person name="Katinka M."/>
            <person name="Mock T."/>
            <person name="Valentin K."/>
            <person name="Verret F."/>
            <person name="Berges J.A."/>
            <person name="Brownlee C."/>
            <person name="Cadoret J.P."/>
            <person name="Chiovitti A."/>
            <person name="Choi C.J."/>
            <person name="Coesel S."/>
            <person name="De Martino A."/>
            <person name="Detter J.C."/>
            <person name="Durkin C."/>
            <person name="Falciatore A."/>
            <person name="Fournet J."/>
            <person name="Haruta M."/>
            <person name="Huysman M.J."/>
            <person name="Jenkins B.D."/>
            <person name="Jiroutova K."/>
            <person name="Jorgensen R.E."/>
            <person name="Joubert Y."/>
            <person name="Kaplan A."/>
            <person name="Kroger N."/>
            <person name="Kroth P.G."/>
            <person name="La Roche J."/>
            <person name="Lindquist E."/>
            <person name="Lommer M."/>
            <person name="Martin-Jezequel V."/>
            <person name="Lopez P.J."/>
            <person name="Lucas S."/>
            <person name="Mangogna M."/>
            <person name="McGinnis K."/>
            <person name="Medlin L.K."/>
            <person name="Montsant A."/>
            <person name="Oudot-Le Secq M.P."/>
            <person name="Napoli C."/>
            <person name="Obornik M."/>
            <person name="Parker M.S."/>
            <person name="Petit J.L."/>
            <person name="Porcel B.M."/>
            <person name="Poulsen N."/>
            <person name="Robison M."/>
            <person name="Rychlewski L."/>
            <person name="Rynearson T.A."/>
            <person name="Schmutz J."/>
            <person name="Shapiro H."/>
            <person name="Siaut M."/>
            <person name="Stanley M."/>
            <person name="Sussman M.R."/>
            <person name="Taylor A.R."/>
            <person name="Vardi A."/>
            <person name="von Dassow P."/>
            <person name="Vyverman W."/>
            <person name="Willis A."/>
            <person name="Wyrwicz L.S."/>
            <person name="Rokhsar D.S."/>
            <person name="Weissenbach J."/>
            <person name="Armbrust E.V."/>
            <person name="Green B.R."/>
            <person name="Van de Peer Y."/>
            <person name="Grigoriev I.V."/>
        </authorList>
    </citation>
    <scope>NUCLEOTIDE SEQUENCE [LARGE SCALE GENOMIC DNA]</scope>
    <source>
        <strain evidence="8 9">CCAP 1055/1</strain>
    </source>
</reference>
<protein>
    <recommendedName>
        <fullName evidence="2">guanylate kinase</fullName>
        <ecNumber evidence="2">2.7.4.8</ecNumber>
    </recommendedName>
</protein>
<evidence type="ECO:0000256" key="4">
    <source>
        <dbReference type="ARBA" id="ARBA00022741"/>
    </source>
</evidence>
<dbReference type="Proteomes" id="UP000000759">
    <property type="component" value="Chromosome 5"/>
</dbReference>
<dbReference type="Gene3D" id="3.30.63.10">
    <property type="entry name" value="Guanylate Kinase phosphate binding domain"/>
    <property type="match status" value="1"/>
</dbReference>
<keyword evidence="6" id="KW-0067">ATP-binding</keyword>
<dbReference type="PROSITE" id="PS50052">
    <property type="entry name" value="GUANYLATE_KINASE_2"/>
    <property type="match status" value="1"/>
</dbReference>
<dbReference type="FunFam" id="3.30.63.10:FF:000002">
    <property type="entry name" value="Guanylate kinase 1"/>
    <property type="match status" value="1"/>
</dbReference>
<sequence length="207" mass="23285">PLIVCGPSGVGKGTIIQRFMEQRGGDQFFAFTTSHTTRAPREGEVDGVHYHFVSSERMHEFLAQDYFVESAHVHGNYYGTSWQSLRDVQQASINTNTDTSRSMKRPLMDIDVQGVQNIKILEKKPPLGILLRPQYIFIAPPSIAELQVRLVGRGSESPETIQKRVGNAAKEVEYGRRLGNFDKIVTNDDLDRAVEDFDTAVRDLYGL</sequence>
<dbReference type="PROSITE" id="PS00856">
    <property type="entry name" value="GUANYLATE_KINASE_1"/>
    <property type="match status" value="1"/>
</dbReference>
<dbReference type="NCBIfam" id="TIGR03263">
    <property type="entry name" value="guanyl_kin"/>
    <property type="match status" value="1"/>
</dbReference>
<dbReference type="InterPro" id="IPR017665">
    <property type="entry name" value="Guanylate_kinase"/>
</dbReference>
<feature type="non-terminal residue" evidence="8">
    <location>
        <position position="1"/>
    </location>
</feature>
<reference evidence="9" key="2">
    <citation type="submission" date="2008-08" db="EMBL/GenBank/DDBJ databases">
        <authorList>
            <consortium name="Diatom Consortium"/>
            <person name="Grigoriev I."/>
            <person name="Grimwood J."/>
            <person name="Kuo A."/>
            <person name="Otillar R.P."/>
            <person name="Salamov A."/>
            <person name="Detter J.C."/>
            <person name="Lindquist E."/>
            <person name="Shapiro H."/>
            <person name="Lucas S."/>
            <person name="Glavina del Rio T."/>
            <person name="Pitluck S."/>
            <person name="Rokhsar D."/>
            <person name="Bowler C."/>
        </authorList>
    </citation>
    <scope>GENOME REANNOTATION</scope>
    <source>
        <strain evidence="9">CCAP 1055/1</strain>
    </source>
</reference>
<name>B7FVR3_PHATC</name>
<dbReference type="GeneID" id="7199913"/>
<dbReference type="PANTHER" id="PTHR23117:SF13">
    <property type="entry name" value="GUANYLATE KINASE"/>
    <property type="match status" value="1"/>
</dbReference>
<evidence type="ECO:0000256" key="5">
    <source>
        <dbReference type="ARBA" id="ARBA00022777"/>
    </source>
</evidence>
<gene>
    <name evidence="8" type="ORF">PHATRDRAFT_11131</name>
</gene>
<dbReference type="RefSeq" id="XP_002178977.1">
    <property type="nucleotide sequence ID" value="XM_002178941.1"/>
</dbReference>
<evidence type="ECO:0000313" key="8">
    <source>
        <dbReference type="EMBL" id="EEC49675.1"/>
    </source>
</evidence>
<keyword evidence="3" id="KW-0808">Transferase</keyword>
<dbReference type="InterPro" id="IPR020590">
    <property type="entry name" value="Guanylate_kinase_CS"/>
</dbReference>
<dbReference type="SUPFAM" id="SSF52540">
    <property type="entry name" value="P-loop containing nucleoside triphosphate hydrolases"/>
    <property type="match status" value="1"/>
</dbReference>
<dbReference type="AlphaFoldDB" id="B7FVR3"/>
<keyword evidence="9" id="KW-1185">Reference proteome</keyword>
<dbReference type="GO" id="GO:0004385">
    <property type="term" value="F:GMP kinase activity"/>
    <property type="evidence" value="ECO:0007669"/>
    <property type="project" value="UniProtKB-EC"/>
</dbReference>
<dbReference type="eggNOG" id="KOG0707">
    <property type="taxonomic scope" value="Eukaryota"/>
</dbReference>
<dbReference type="KEGG" id="pti:PHATRDRAFT_11131"/>
<dbReference type="PANTHER" id="PTHR23117">
    <property type="entry name" value="GUANYLATE KINASE-RELATED"/>
    <property type="match status" value="1"/>
</dbReference>
<dbReference type="FunCoup" id="B7FVR3">
    <property type="interactions" value="209"/>
</dbReference>